<dbReference type="EMBL" id="OA568565">
    <property type="protein sequence ID" value="CAD7201657.1"/>
    <property type="molecule type" value="Genomic_DNA"/>
</dbReference>
<dbReference type="AlphaFoldDB" id="A0A7R8ZDT4"/>
<reference evidence="2" key="1">
    <citation type="submission" date="2020-11" db="EMBL/GenBank/DDBJ databases">
        <authorList>
            <person name="Tran Van P."/>
        </authorList>
    </citation>
    <scope>NUCLEOTIDE SEQUENCE</scope>
</reference>
<evidence type="ECO:0000256" key="1">
    <source>
        <dbReference type="SAM" id="Phobius"/>
    </source>
</evidence>
<sequence>MKLKESVKPSIKYPPSVRLAGIRTSLFLLSGIHSITIVTFGVQLVDPDDRFSAVDARAVNPSPQTAWSFLVFSSPAALRPSS</sequence>
<organism evidence="2">
    <name type="scientific">Timema douglasi</name>
    <name type="common">Walking stick</name>
    <dbReference type="NCBI Taxonomy" id="61478"/>
    <lineage>
        <taxon>Eukaryota</taxon>
        <taxon>Metazoa</taxon>
        <taxon>Ecdysozoa</taxon>
        <taxon>Arthropoda</taxon>
        <taxon>Hexapoda</taxon>
        <taxon>Insecta</taxon>
        <taxon>Pterygota</taxon>
        <taxon>Neoptera</taxon>
        <taxon>Polyneoptera</taxon>
        <taxon>Phasmatodea</taxon>
        <taxon>Timematodea</taxon>
        <taxon>Timematoidea</taxon>
        <taxon>Timematidae</taxon>
        <taxon>Timema</taxon>
    </lineage>
</organism>
<evidence type="ECO:0000313" key="2">
    <source>
        <dbReference type="EMBL" id="CAD7201657.1"/>
    </source>
</evidence>
<keyword evidence="1" id="KW-1133">Transmembrane helix</keyword>
<feature type="transmembrane region" description="Helical" evidence="1">
    <location>
        <begin position="20"/>
        <end position="42"/>
    </location>
</feature>
<accession>A0A7R8ZDT4</accession>
<proteinExistence type="predicted"/>
<name>A0A7R8ZDT4_TIMDO</name>
<keyword evidence="1" id="KW-0472">Membrane</keyword>
<keyword evidence="1" id="KW-0812">Transmembrane</keyword>
<protein>
    <submittedName>
        <fullName evidence="2">Uncharacterized protein</fullName>
    </submittedName>
</protein>
<gene>
    <name evidence="2" type="ORF">TDIB3V08_LOCUS7852</name>
</gene>